<dbReference type="InterPro" id="IPR000845">
    <property type="entry name" value="Nucleoside_phosphorylase_d"/>
</dbReference>
<dbReference type="NCBIfam" id="TIGR00107">
    <property type="entry name" value="deoD"/>
    <property type="match status" value="1"/>
</dbReference>
<gene>
    <name evidence="8" type="primary">deoD</name>
    <name evidence="8" type="ORF">H8R10_05390</name>
</gene>
<dbReference type="NCBIfam" id="NF004489">
    <property type="entry name" value="PRK05819.1"/>
    <property type="match status" value="1"/>
</dbReference>
<dbReference type="InterPro" id="IPR004402">
    <property type="entry name" value="DeoD-type"/>
</dbReference>
<evidence type="ECO:0000313" key="8">
    <source>
        <dbReference type="EMBL" id="MBD3689659.1"/>
    </source>
</evidence>
<dbReference type="EC" id="2.4.2.3" evidence="2"/>
<dbReference type="EMBL" id="JACRUO010000001">
    <property type="protein sequence ID" value="MBD3689659.1"/>
    <property type="molecule type" value="Genomic_DNA"/>
</dbReference>
<dbReference type="InterPro" id="IPR035994">
    <property type="entry name" value="Nucleoside_phosphorylase_sf"/>
</dbReference>
<dbReference type="PANTHER" id="PTHR43691">
    <property type="entry name" value="URIDINE PHOSPHORYLASE"/>
    <property type="match status" value="1"/>
</dbReference>
<dbReference type="Gene3D" id="3.40.50.1580">
    <property type="entry name" value="Nucleoside phosphorylase domain"/>
    <property type="match status" value="1"/>
</dbReference>
<evidence type="ECO:0000256" key="3">
    <source>
        <dbReference type="ARBA" id="ARBA00021980"/>
    </source>
</evidence>
<dbReference type="HAMAP" id="MF_01627">
    <property type="entry name" value="Pur_nucleosid_phosp"/>
    <property type="match status" value="1"/>
</dbReference>
<dbReference type="PROSITE" id="PS01232">
    <property type="entry name" value="PNP_UDP_1"/>
    <property type="match status" value="1"/>
</dbReference>
<dbReference type="Proteomes" id="UP000627538">
    <property type="component" value="Unassembled WGS sequence"/>
</dbReference>
<evidence type="ECO:0000256" key="4">
    <source>
        <dbReference type="ARBA" id="ARBA00022676"/>
    </source>
</evidence>
<evidence type="ECO:0000256" key="1">
    <source>
        <dbReference type="ARBA" id="ARBA00010456"/>
    </source>
</evidence>
<dbReference type="PANTHER" id="PTHR43691:SF11">
    <property type="entry name" value="FI09636P-RELATED"/>
    <property type="match status" value="1"/>
</dbReference>
<comment type="caution">
    <text evidence="8">The sequence shown here is derived from an EMBL/GenBank/DDBJ whole genome shotgun (WGS) entry which is preliminary data.</text>
</comment>
<organism evidence="8 9">
    <name type="scientific">Nanchangia anserum</name>
    <dbReference type="NCBI Taxonomy" id="2692125"/>
    <lineage>
        <taxon>Bacteria</taxon>
        <taxon>Bacillati</taxon>
        <taxon>Actinomycetota</taxon>
        <taxon>Actinomycetes</taxon>
        <taxon>Actinomycetales</taxon>
        <taxon>Actinomycetaceae</taxon>
        <taxon>Nanchangia</taxon>
    </lineage>
</organism>
<dbReference type="GO" id="GO:0005829">
    <property type="term" value="C:cytosol"/>
    <property type="evidence" value="ECO:0007669"/>
    <property type="project" value="TreeGrafter"/>
</dbReference>
<evidence type="ECO:0000313" key="9">
    <source>
        <dbReference type="Proteomes" id="UP000627538"/>
    </source>
</evidence>
<protein>
    <recommendedName>
        <fullName evidence="3">Uridine phosphorylase</fullName>
        <ecNumber evidence="2">2.4.2.3</ecNumber>
    </recommendedName>
</protein>
<comment type="similarity">
    <text evidence="1">Belongs to the PNP/UDP phosphorylase family.</text>
</comment>
<feature type="domain" description="Nucleoside phosphorylase" evidence="7">
    <location>
        <begin position="20"/>
        <end position="231"/>
    </location>
</feature>
<evidence type="ECO:0000259" key="7">
    <source>
        <dbReference type="Pfam" id="PF01048"/>
    </source>
</evidence>
<comment type="catalytic activity">
    <reaction evidence="6">
        <text>uridine + phosphate = alpha-D-ribose 1-phosphate + uracil</text>
        <dbReference type="Rhea" id="RHEA:24388"/>
        <dbReference type="ChEBI" id="CHEBI:16704"/>
        <dbReference type="ChEBI" id="CHEBI:17568"/>
        <dbReference type="ChEBI" id="CHEBI:43474"/>
        <dbReference type="ChEBI" id="CHEBI:57720"/>
        <dbReference type="EC" id="2.4.2.3"/>
    </reaction>
</comment>
<dbReference type="InterPro" id="IPR018016">
    <property type="entry name" value="Nucleoside_phosphorylase_CS"/>
</dbReference>
<keyword evidence="9" id="KW-1185">Reference proteome</keyword>
<keyword evidence="5 8" id="KW-0808">Transferase</keyword>
<keyword evidence="4 8" id="KW-0328">Glycosyltransferase</keyword>
<dbReference type="AlphaFoldDB" id="A0A8I0GGM2"/>
<name>A0A8I0GGM2_9ACTO</name>
<proteinExistence type="inferred from homology"/>
<sequence length="242" mass="26152">MTEVAQTPHIRPTAPIASTVLLPGDPLRAQFIAHTYLDDVQQFNAVRNMVGFTGTYRGREISVMGSGMGIPSISLYAWELIHVFGAKRLIRIGSCGAMQPDLDLYDIVIAQSASTDSHFLHHYNLPGTYAPTGSYRLLRAFDHAASERHIDVHVGNILSTDVFYNAADDVNERWAAMGVLAVEMESAGLYAVAAEAGIEALGVFTVSDNLVTGAKTTAHEREQAFTQMAELALSVAGKDELA</sequence>
<dbReference type="CDD" id="cd09006">
    <property type="entry name" value="PNP_EcPNPI-like"/>
    <property type="match status" value="1"/>
</dbReference>
<evidence type="ECO:0000256" key="2">
    <source>
        <dbReference type="ARBA" id="ARBA00011888"/>
    </source>
</evidence>
<dbReference type="GO" id="GO:0004731">
    <property type="term" value="F:purine-nucleoside phosphorylase activity"/>
    <property type="evidence" value="ECO:0007669"/>
    <property type="project" value="InterPro"/>
</dbReference>
<dbReference type="Pfam" id="PF01048">
    <property type="entry name" value="PNP_UDP_1"/>
    <property type="match status" value="1"/>
</dbReference>
<reference evidence="8 9" key="1">
    <citation type="submission" date="2020-08" db="EMBL/GenBank/DDBJ databases">
        <title>Winkia gen. nov., sp. nov., isolated from faeces of the Anser albifrons in China.</title>
        <authorList>
            <person name="Liu Q."/>
        </authorList>
    </citation>
    <scope>NUCLEOTIDE SEQUENCE [LARGE SCALE GENOMIC DNA]</scope>
    <source>
        <strain evidence="8 9">C62</strain>
    </source>
</reference>
<dbReference type="GO" id="GO:0006152">
    <property type="term" value="P:purine nucleoside catabolic process"/>
    <property type="evidence" value="ECO:0007669"/>
    <property type="project" value="TreeGrafter"/>
</dbReference>
<accession>A0A8I0GGM2</accession>
<evidence type="ECO:0000256" key="5">
    <source>
        <dbReference type="ARBA" id="ARBA00022679"/>
    </source>
</evidence>
<dbReference type="SUPFAM" id="SSF53167">
    <property type="entry name" value="Purine and uridine phosphorylases"/>
    <property type="match status" value="1"/>
</dbReference>
<evidence type="ECO:0000256" key="6">
    <source>
        <dbReference type="ARBA" id="ARBA00048447"/>
    </source>
</evidence>
<dbReference type="GO" id="GO:0004850">
    <property type="term" value="F:uridine phosphorylase activity"/>
    <property type="evidence" value="ECO:0007669"/>
    <property type="project" value="UniProtKB-EC"/>
</dbReference>
<dbReference type="RefSeq" id="WP_191071690.1">
    <property type="nucleotide sequence ID" value="NZ_CP060506.1"/>
</dbReference>